<reference evidence="2 3" key="1">
    <citation type="submission" date="2024-04" db="EMBL/GenBank/DDBJ databases">
        <authorList>
            <consortium name="Genoscope - CEA"/>
            <person name="William W."/>
        </authorList>
    </citation>
    <scope>NUCLEOTIDE SEQUENCE [LARGE SCALE GENOMIC DNA]</scope>
</reference>
<accession>A0AAV2ID81</accession>
<dbReference type="Proteomes" id="UP001497497">
    <property type="component" value="Unassembled WGS sequence"/>
</dbReference>
<keyword evidence="1" id="KW-0732">Signal</keyword>
<keyword evidence="3" id="KW-1185">Reference proteome</keyword>
<comment type="caution">
    <text evidence="2">The sequence shown here is derived from an EMBL/GenBank/DDBJ whole genome shotgun (WGS) entry which is preliminary data.</text>
</comment>
<dbReference type="SUPFAM" id="SSF57603">
    <property type="entry name" value="FnI-like domain"/>
    <property type="match status" value="1"/>
</dbReference>
<dbReference type="Gene3D" id="2.10.70.10">
    <property type="entry name" value="Complement Module, domain 1"/>
    <property type="match status" value="1"/>
</dbReference>
<organism evidence="2 3">
    <name type="scientific">Lymnaea stagnalis</name>
    <name type="common">Great pond snail</name>
    <name type="synonym">Helix stagnalis</name>
    <dbReference type="NCBI Taxonomy" id="6523"/>
    <lineage>
        <taxon>Eukaryota</taxon>
        <taxon>Metazoa</taxon>
        <taxon>Spiralia</taxon>
        <taxon>Lophotrochozoa</taxon>
        <taxon>Mollusca</taxon>
        <taxon>Gastropoda</taxon>
        <taxon>Heterobranchia</taxon>
        <taxon>Euthyneura</taxon>
        <taxon>Panpulmonata</taxon>
        <taxon>Hygrophila</taxon>
        <taxon>Lymnaeoidea</taxon>
        <taxon>Lymnaeidae</taxon>
        <taxon>Lymnaea</taxon>
    </lineage>
</organism>
<dbReference type="EMBL" id="CAXITT010000592">
    <property type="protein sequence ID" value="CAL1544042.1"/>
    <property type="molecule type" value="Genomic_DNA"/>
</dbReference>
<proteinExistence type="predicted"/>
<evidence type="ECO:0000313" key="3">
    <source>
        <dbReference type="Proteomes" id="UP001497497"/>
    </source>
</evidence>
<sequence length="107" mass="11826">MKLIVTFVALMVFCMNVLFGQTEIAEPVCRINGQSFALGETVGTLIDGCNYCTCGISDFACTRMACWDQLDCEIDGQHYNLYDVIPSDDCEECRCRNGNLVCTNCPA</sequence>
<feature type="chain" id="PRO_5043954371" evidence="1">
    <location>
        <begin position="21"/>
        <end position="107"/>
    </location>
</feature>
<name>A0AAV2ID81_LYMST</name>
<evidence type="ECO:0000313" key="2">
    <source>
        <dbReference type="EMBL" id="CAL1544042.1"/>
    </source>
</evidence>
<gene>
    <name evidence="2" type="ORF">GSLYS_00017555001</name>
</gene>
<dbReference type="AlphaFoldDB" id="A0AAV2ID81"/>
<protein>
    <submittedName>
        <fullName evidence="2">Uncharacterized protein</fullName>
    </submittedName>
</protein>
<feature type="signal peptide" evidence="1">
    <location>
        <begin position="1"/>
        <end position="20"/>
    </location>
</feature>
<evidence type="ECO:0000256" key="1">
    <source>
        <dbReference type="SAM" id="SignalP"/>
    </source>
</evidence>